<accession>A0A2U7UBH1</accession>
<proteinExistence type="predicted"/>
<dbReference type="GeneID" id="36842121"/>
<dbReference type="RefSeq" id="YP_009481797.1">
    <property type="nucleotide sequence ID" value="NC_037666.1"/>
</dbReference>
<protein>
    <recommendedName>
        <fullName evidence="3">Protein kinase domain-containing protein</fullName>
    </recommendedName>
</protein>
<evidence type="ECO:0008006" key="3">
    <source>
        <dbReference type="Google" id="ProtNLM"/>
    </source>
</evidence>
<feature type="region of interest" description="Disordered" evidence="1">
    <location>
        <begin position="79"/>
        <end position="116"/>
    </location>
</feature>
<feature type="compositionally biased region" description="Basic and acidic residues" evidence="1">
    <location>
        <begin position="595"/>
        <end position="608"/>
    </location>
</feature>
<feature type="compositionally biased region" description="Low complexity" evidence="1">
    <location>
        <begin position="611"/>
        <end position="620"/>
    </location>
</feature>
<name>A0A2U7UBH1_9VIRU</name>
<evidence type="ECO:0000313" key="2">
    <source>
        <dbReference type="EMBL" id="AVK75794.1"/>
    </source>
</evidence>
<dbReference type="Proteomes" id="UP000249287">
    <property type="component" value="Segment"/>
</dbReference>
<dbReference type="EMBL" id="MG011690">
    <property type="protein sequence ID" value="AVK75794.1"/>
    <property type="molecule type" value="Genomic_DNA"/>
</dbReference>
<dbReference type="KEGG" id="vg:36842121"/>
<sequence>MPKGKPGSAYAAAPLLGPRRCAKEGEKKRPRERRRMAAAQREGHVGVLVSTPGDGHAALLRAAIHRAFRRCVVVRDDDDDPIERVDPSRPACAPSDGGVDDPLDKGAHSKAATANTRRDRSNIALARWVCFPFSERAYGSDDRDARAPALAAAFIDERRWQRVARRRLARASAFGWRAALAVGAAVVRRLPLDAETDVCADRPFALAPGLRLVACLCASRSASVFCARVNVPTNALDLLHRRHQLSSTTATCRCQQQQRQRSGDSAACSQCQDAMTDGEAIEIECVVKVINVRLSGDFERGWAGTRRSIGRGDHLVCAPAWSEPVALSRAYPTHFYGAGLFFCAADGDWYVCVAMPRYRSTLWTFTTGLAPANASGTHGTAWADTLLAALAQVVLHALPRARRNRLASHNDLKIDNVAYRRTSREYIYVRVATADDRGSTLLAIPTHGRLFYLIDFGWSSVSVDGRAHRPVRVESAACAVAGGATMRAWNAGTDTAQLGYSLMSAVRNRLGCARSASFYAHADRAWWPLADALAALMAVGDAPQTGPPAVLPLVGGRVADQRPTRDDAKQPHSRRCTANYDGGARNDADNASVACDDRDGINAAHDDESSPDSSADESSGSVWDDLFYAGISRACRLGRTDAFLAVVVGRFDATRSGAPLPRAGRIINTYALNRTMTH</sequence>
<organism evidence="2">
    <name type="scientific">Pandoravirus neocaledonia</name>
    <dbReference type="NCBI Taxonomy" id="2107708"/>
    <lineage>
        <taxon>Viruses</taxon>
        <taxon>Pandoravirus</taxon>
    </lineage>
</organism>
<evidence type="ECO:0000256" key="1">
    <source>
        <dbReference type="SAM" id="MobiDB-lite"/>
    </source>
</evidence>
<gene>
    <name evidence="2" type="ORF">pneo_cds_187</name>
</gene>
<reference evidence="2" key="1">
    <citation type="journal article" date="2018" name="Nat. Commun.">
        <title>Diversity and evolution of the emerging Pandoraviridae family.</title>
        <authorList>
            <person name="Legendre M."/>
            <person name="Fabre E."/>
            <person name="Poirot O."/>
            <person name="Jeudy S."/>
            <person name="Lartigue A."/>
            <person name="Alempic J.M."/>
            <person name="Beucher L."/>
            <person name="Philippe N."/>
            <person name="Bertaux L."/>
            <person name="Christo-Foroux E."/>
            <person name="Labadie K."/>
            <person name="Coute Y."/>
            <person name="Abergel C."/>
            <person name="Claverie J.M."/>
        </authorList>
    </citation>
    <scope>NUCLEOTIDE SEQUENCE [LARGE SCALE GENOMIC DNA]</scope>
    <source>
        <strain evidence="2">Neocaledonia</strain>
    </source>
</reference>
<feature type="region of interest" description="Disordered" evidence="1">
    <location>
        <begin position="548"/>
        <end position="620"/>
    </location>
</feature>
<feature type="region of interest" description="Disordered" evidence="1">
    <location>
        <begin position="1"/>
        <end position="40"/>
    </location>
</feature>
<feature type="compositionally biased region" description="Basic and acidic residues" evidence="1">
    <location>
        <begin position="559"/>
        <end position="570"/>
    </location>
</feature>